<organism evidence="4 5">
    <name type="scientific">Nicotiana attenuata</name>
    <name type="common">Coyote tobacco</name>
    <dbReference type="NCBI Taxonomy" id="49451"/>
    <lineage>
        <taxon>Eukaryota</taxon>
        <taxon>Viridiplantae</taxon>
        <taxon>Streptophyta</taxon>
        <taxon>Embryophyta</taxon>
        <taxon>Tracheophyta</taxon>
        <taxon>Spermatophyta</taxon>
        <taxon>Magnoliopsida</taxon>
        <taxon>eudicotyledons</taxon>
        <taxon>Gunneridae</taxon>
        <taxon>Pentapetalae</taxon>
        <taxon>asterids</taxon>
        <taxon>lamiids</taxon>
        <taxon>Solanales</taxon>
        <taxon>Solanaceae</taxon>
        <taxon>Nicotianoideae</taxon>
        <taxon>Nicotianeae</taxon>
        <taxon>Nicotiana</taxon>
    </lineage>
</organism>
<gene>
    <name evidence="4" type="ORF">A4A49_36348</name>
</gene>
<sequence>MDFYRSILKQTDVSLMLAKHVFFSKLRQPNANMVLSPLSIQKVLGMIAAGSKGRSLDQLLSFLKFNSIEELNYVSSRVITDIFADGSPYGGPRLSVAHGVWIDKTLSFKPSFKQIMDNVYKAGYSSVDFLHKADEARAEVNKWTEEKTNCLIKEILPPGAVDYRTSLILANALYFKGAWYEKFNASDTKDDEFHLLNEGSVQAPFMTSQKKQYFDGFKVLKLPYEQGYDRKRCFSMYLFLPNARDGLPALLDKISSEPGFLNQHIPLDRVKVGKFLVPKFKICFGIEASEVLKGVGVTAPFISGLTEMVDYDQDLFVDKVFHKSFIEVNEEGTEAAAATAAMINKGRTARKEVDFVSLSD</sequence>
<evidence type="ECO:0000313" key="5">
    <source>
        <dbReference type="Proteomes" id="UP000187609"/>
    </source>
</evidence>
<dbReference type="PANTHER" id="PTHR11461">
    <property type="entry name" value="SERINE PROTEASE INHIBITOR, SERPIN"/>
    <property type="match status" value="1"/>
</dbReference>
<dbReference type="Gene3D" id="3.30.497.10">
    <property type="entry name" value="Antithrombin, subunit I, domain 2"/>
    <property type="match status" value="1"/>
</dbReference>
<comment type="similarity">
    <text evidence="1 2">Belongs to the serpin family.</text>
</comment>
<evidence type="ECO:0000313" key="4">
    <source>
        <dbReference type="EMBL" id="OIT04099.1"/>
    </source>
</evidence>
<dbReference type="InterPro" id="IPR023796">
    <property type="entry name" value="Serpin_dom"/>
</dbReference>
<dbReference type="GO" id="GO:0005615">
    <property type="term" value="C:extracellular space"/>
    <property type="evidence" value="ECO:0007669"/>
    <property type="project" value="InterPro"/>
</dbReference>
<dbReference type="InterPro" id="IPR042178">
    <property type="entry name" value="Serpin_sf_1"/>
</dbReference>
<dbReference type="OMA" id="THEDMME"/>
<dbReference type="InterPro" id="IPR042185">
    <property type="entry name" value="Serpin_sf_2"/>
</dbReference>
<evidence type="ECO:0000256" key="2">
    <source>
        <dbReference type="RuleBase" id="RU000411"/>
    </source>
</evidence>
<dbReference type="SUPFAM" id="SSF56574">
    <property type="entry name" value="Serpins"/>
    <property type="match status" value="1"/>
</dbReference>
<dbReference type="Pfam" id="PF00079">
    <property type="entry name" value="Serpin"/>
    <property type="match status" value="1"/>
</dbReference>
<proteinExistence type="inferred from homology"/>
<dbReference type="InterPro" id="IPR000215">
    <property type="entry name" value="Serpin_fam"/>
</dbReference>
<keyword evidence="5" id="KW-1185">Reference proteome</keyword>
<evidence type="ECO:0000256" key="1">
    <source>
        <dbReference type="ARBA" id="ARBA00009500"/>
    </source>
</evidence>
<dbReference type="KEGG" id="nau:109224928"/>
<dbReference type="Proteomes" id="UP000187609">
    <property type="component" value="Unassembled WGS sequence"/>
</dbReference>
<comment type="caution">
    <text evidence="4">The sequence shown here is derived from an EMBL/GenBank/DDBJ whole genome shotgun (WGS) entry which is preliminary data.</text>
</comment>
<dbReference type="InterPro" id="IPR036186">
    <property type="entry name" value="Serpin_sf"/>
</dbReference>
<dbReference type="SMART" id="SM00093">
    <property type="entry name" value="SERPIN"/>
    <property type="match status" value="1"/>
</dbReference>
<name>A0A1J6IZA1_NICAT</name>
<reference evidence="4" key="1">
    <citation type="submission" date="2016-11" db="EMBL/GenBank/DDBJ databases">
        <title>The genome of Nicotiana attenuata.</title>
        <authorList>
            <person name="Xu S."/>
            <person name="Brockmoeller T."/>
            <person name="Gaquerel E."/>
            <person name="Navarro A."/>
            <person name="Kuhl H."/>
            <person name="Gase K."/>
            <person name="Ling Z."/>
            <person name="Zhou W."/>
            <person name="Kreitzer C."/>
            <person name="Stanke M."/>
            <person name="Tang H."/>
            <person name="Lyons E."/>
            <person name="Pandey P."/>
            <person name="Pandey S.P."/>
            <person name="Timmermann B."/>
            <person name="Baldwin I.T."/>
        </authorList>
    </citation>
    <scope>NUCLEOTIDE SEQUENCE [LARGE SCALE GENOMIC DNA]</scope>
    <source>
        <strain evidence="4">UT</strain>
    </source>
</reference>
<dbReference type="PANTHER" id="PTHR11461:SF314">
    <property type="entry name" value="SERPIN-ZX-LIKE"/>
    <property type="match status" value="1"/>
</dbReference>
<dbReference type="GO" id="GO:0004867">
    <property type="term" value="F:serine-type endopeptidase inhibitor activity"/>
    <property type="evidence" value="ECO:0007669"/>
    <property type="project" value="InterPro"/>
</dbReference>
<feature type="domain" description="Serpin" evidence="3">
    <location>
        <begin position="20"/>
        <end position="351"/>
    </location>
</feature>
<accession>A0A1J6IZA1</accession>
<dbReference type="SMR" id="A0A1J6IZA1"/>
<dbReference type="AlphaFoldDB" id="A0A1J6IZA1"/>
<protein>
    <submittedName>
        <fullName evidence="4">Serpin-zx</fullName>
    </submittedName>
</protein>
<dbReference type="Gene3D" id="2.30.39.10">
    <property type="entry name" value="Alpha-1-antitrypsin, domain 1"/>
    <property type="match status" value="1"/>
</dbReference>
<evidence type="ECO:0000259" key="3">
    <source>
        <dbReference type="SMART" id="SM00093"/>
    </source>
</evidence>
<dbReference type="OrthoDB" id="1063785at2759"/>
<dbReference type="EMBL" id="MJEQ01037186">
    <property type="protein sequence ID" value="OIT04099.1"/>
    <property type="molecule type" value="Genomic_DNA"/>
</dbReference>
<dbReference type="Gramene" id="OIT04099">
    <property type="protein sequence ID" value="OIT04099"/>
    <property type="gene ID" value="A4A49_36348"/>
</dbReference>
<dbReference type="CDD" id="cd02043">
    <property type="entry name" value="serpinP_plants"/>
    <property type="match status" value="1"/>
</dbReference>